<evidence type="ECO:0000259" key="7">
    <source>
        <dbReference type="PROSITE" id="PS50071"/>
    </source>
</evidence>
<gene>
    <name evidence="8" type="ORF">OH76DRAFT_1463420</name>
</gene>
<keyword evidence="2 4" id="KW-0371">Homeobox</keyword>
<name>A0A371DEX6_9APHY</name>
<dbReference type="PANTHER" id="PTHR24327">
    <property type="entry name" value="HOMEOBOX PROTEIN"/>
    <property type="match status" value="1"/>
</dbReference>
<proteinExistence type="predicted"/>
<dbReference type="PROSITE" id="PS50071">
    <property type="entry name" value="HOMEOBOX_2"/>
    <property type="match status" value="1"/>
</dbReference>
<evidence type="ECO:0000256" key="6">
    <source>
        <dbReference type="SAM" id="MobiDB-lite"/>
    </source>
</evidence>
<organism evidence="8 9">
    <name type="scientific">Lentinus brumalis</name>
    <dbReference type="NCBI Taxonomy" id="2498619"/>
    <lineage>
        <taxon>Eukaryota</taxon>
        <taxon>Fungi</taxon>
        <taxon>Dikarya</taxon>
        <taxon>Basidiomycota</taxon>
        <taxon>Agaricomycotina</taxon>
        <taxon>Agaricomycetes</taxon>
        <taxon>Polyporales</taxon>
        <taxon>Polyporaceae</taxon>
        <taxon>Lentinus</taxon>
    </lineage>
</organism>
<dbReference type="InterPro" id="IPR050460">
    <property type="entry name" value="Distal-less_Homeobox_TF"/>
</dbReference>
<dbReference type="EMBL" id="KZ857396">
    <property type="protein sequence ID" value="RDX51073.1"/>
    <property type="molecule type" value="Genomic_DNA"/>
</dbReference>
<dbReference type="GO" id="GO:0000978">
    <property type="term" value="F:RNA polymerase II cis-regulatory region sequence-specific DNA binding"/>
    <property type="evidence" value="ECO:0007669"/>
    <property type="project" value="TreeGrafter"/>
</dbReference>
<dbReference type="CDD" id="cd00086">
    <property type="entry name" value="homeodomain"/>
    <property type="match status" value="1"/>
</dbReference>
<protein>
    <recommendedName>
        <fullName evidence="7">Homeobox domain-containing protein</fullName>
    </recommendedName>
</protein>
<dbReference type="Pfam" id="PF00046">
    <property type="entry name" value="Homeodomain"/>
    <property type="match status" value="1"/>
</dbReference>
<feature type="compositionally biased region" description="Acidic residues" evidence="6">
    <location>
        <begin position="245"/>
        <end position="259"/>
    </location>
</feature>
<evidence type="ECO:0000256" key="1">
    <source>
        <dbReference type="ARBA" id="ARBA00023125"/>
    </source>
</evidence>
<accession>A0A371DEX6</accession>
<dbReference type="OrthoDB" id="6159439at2759"/>
<keyword evidence="9" id="KW-1185">Reference proteome</keyword>
<dbReference type="Gene3D" id="1.10.10.60">
    <property type="entry name" value="Homeodomain-like"/>
    <property type="match status" value="1"/>
</dbReference>
<feature type="region of interest" description="Disordered" evidence="6">
    <location>
        <begin position="233"/>
        <end position="282"/>
    </location>
</feature>
<dbReference type="PANTHER" id="PTHR24327:SF41">
    <property type="entry name" value="BRAIN-SPECIFIC HOMEOBOX PROTEIN"/>
    <property type="match status" value="1"/>
</dbReference>
<evidence type="ECO:0000256" key="5">
    <source>
        <dbReference type="RuleBase" id="RU000682"/>
    </source>
</evidence>
<evidence type="ECO:0000313" key="8">
    <source>
        <dbReference type="EMBL" id="RDX51073.1"/>
    </source>
</evidence>
<dbReference type="InterPro" id="IPR017970">
    <property type="entry name" value="Homeobox_CS"/>
</dbReference>
<keyword evidence="1 4" id="KW-0238">DNA-binding</keyword>
<feature type="region of interest" description="Disordered" evidence="6">
    <location>
        <begin position="1"/>
        <end position="39"/>
    </location>
</feature>
<dbReference type="GO" id="GO:0005634">
    <property type="term" value="C:nucleus"/>
    <property type="evidence" value="ECO:0007669"/>
    <property type="project" value="UniProtKB-SubCell"/>
</dbReference>
<evidence type="ECO:0000256" key="4">
    <source>
        <dbReference type="PROSITE-ProRule" id="PRU00108"/>
    </source>
</evidence>
<dbReference type="AlphaFoldDB" id="A0A371DEX6"/>
<feature type="region of interest" description="Disordered" evidence="6">
    <location>
        <begin position="94"/>
        <end position="115"/>
    </location>
</feature>
<sequence>MSAPLSPTVSACSSNSPTARRVRNAGAPPPMRRRLAPSQTSTLVSVFEVKTHPSREERALLAAELGMEMKAVNSWFQNKRRSLKKTWQGIGGWSKGSLPENKHVRPQGGPKTLAPNESALSLDHVASLRELPYKQKTTVSSRCPPLRVPATPKRRACAFETSREIWELLPSSPPTRPSSPSYGEPLLALDPCARRRRSLEWACAKARAGRRTSVRAKSLRAAAEEDNDVPMLVLDSTPARRCSSSDDDTETEESEEDEAITPNVSTELLPPVIISGNGDSDGEEVMKLGPGKHTDMEAAIALLGFKAPEPAP</sequence>
<dbReference type="SMART" id="SM00389">
    <property type="entry name" value="HOX"/>
    <property type="match status" value="1"/>
</dbReference>
<evidence type="ECO:0000313" key="9">
    <source>
        <dbReference type="Proteomes" id="UP000256964"/>
    </source>
</evidence>
<dbReference type="STRING" id="139420.A0A371DEX6"/>
<evidence type="ECO:0000256" key="2">
    <source>
        <dbReference type="ARBA" id="ARBA00023155"/>
    </source>
</evidence>
<comment type="subcellular location">
    <subcellularLocation>
        <location evidence="4 5">Nucleus</location>
    </subcellularLocation>
</comment>
<feature type="domain" description="Homeobox" evidence="7">
    <location>
        <begin position="26"/>
        <end position="86"/>
    </location>
</feature>
<dbReference type="Proteomes" id="UP000256964">
    <property type="component" value="Unassembled WGS sequence"/>
</dbReference>
<keyword evidence="3 4" id="KW-0539">Nucleus</keyword>
<dbReference type="SUPFAM" id="SSF46689">
    <property type="entry name" value="Homeodomain-like"/>
    <property type="match status" value="1"/>
</dbReference>
<dbReference type="InterPro" id="IPR001356">
    <property type="entry name" value="HD"/>
</dbReference>
<feature type="DNA-binding region" description="Homeobox" evidence="4">
    <location>
        <begin position="28"/>
        <end position="87"/>
    </location>
</feature>
<dbReference type="PROSITE" id="PS00027">
    <property type="entry name" value="HOMEOBOX_1"/>
    <property type="match status" value="1"/>
</dbReference>
<feature type="compositionally biased region" description="Polar residues" evidence="6">
    <location>
        <begin position="1"/>
        <end position="18"/>
    </location>
</feature>
<dbReference type="GO" id="GO:0000981">
    <property type="term" value="F:DNA-binding transcription factor activity, RNA polymerase II-specific"/>
    <property type="evidence" value="ECO:0007669"/>
    <property type="project" value="InterPro"/>
</dbReference>
<evidence type="ECO:0000256" key="3">
    <source>
        <dbReference type="ARBA" id="ARBA00023242"/>
    </source>
</evidence>
<dbReference type="InterPro" id="IPR009057">
    <property type="entry name" value="Homeodomain-like_sf"/>
</dbReference>
<reference evidence="8 9" key="1">
    <citation type="journal article" date="2018" name="Biotechnol. Biofuels">
        <title>Integrative visual omics of the white-rot fungus Polyporus brumalis exposes the biotechnological potential of its oxidative enzymes for delignifying raw plant biomass.</title>
        <authorList>
            <person name="Miyauchi S."/>
            <person name="Rancon A."/>
            <person name="Drula E."/>
            <person name="Hage H."/>
            <person name="Chaduli D."/>
            <person name="Favel A."/>
            <person name="Grisel S."/>
            <person name="Henrissat B."/>
            <person name="Herpoel-Gimbert I."/>
            <person name="Ruiz-Duenas F.J."/>
            <person name="Chevret D."/>
            <person name="Hainaut M."/>
            <person name="Lin J."/>
            <person name="Wang M."/>
            <person name="Pangilinan J."/>
            <person name="Lipzen A."/>
            <person name="Lesage-Meessen L."/>
            <person name="Navarro D."/>
            <person name="Riley R."/>
            <person name="Grigoriev I.V."/>
            <person name="Zhou S."/>
            <person name="Raouche S."/>
            <person name="Rosso M.N."/>
        </authorList>
    </citation>
    <scope>NUCLEOTIDE SEQUENCE [LARGE SCALE GENOMIC DNA]</scope>
    <source>
        <strain evidence="8 9">BRFM 1820</strain>
    </source>
</reference>